<evidence type="ECO:0000256" key="1">
    <source>
        <dbReference type="ARBA" id="ARBA00009437"/>
    </source>
</evidence>
<keyword evidence="2" id="KW-0805">Transcription regulation</keyword>
<dbReference type="InterPro" id="IPR036388">
    <property type="entry name" value="WH-like_DNA-bd_sf"/>
</dbReference>
<dbReference type="PROSITE" id="PS50931">
    <property type="entry name" value="HTH_LYSR"/>
    <property type="match status" value="1"/>
</dbReference>
<dbReference type="PANTHER" id="PTHR30346">
    <property type="entry name" value="TRANSCRIPTIONAL DUAL REGULATOR HCAR-RELATED"/>
    <property type="match status" value="1"/>
</dbReference>
<dbReference type="Gene3D" id="3.40.190.10">
    <property type="entry name" value="Periplasmic binding protein-like II"/>
    <property type="match status" value="2"/>
</dbReference>
<sequence>MDLDAVHTFVVAADAGQFQEAAATLSITQQAVSKRIATLEKDLEVRLFTRTARGAQLTIDGQAFLPHARELLRVAQRADASVRPSRRALRVDVVNRRIATAVLLQDFYRTHPEIELDVVTLDADVDGATAAVEAGTIDATFHGVPPQRQLPAAINTACMINEPHELLVGPRHPLANAGTVTPARLAGHRIWMPGLAARGEVADYYAELATAFGLTIDMLGPVFGNEALLDEIADSSDLATLVGTRSRYLWPDNYDLRRVVIRDPAPVYPLSMIWRADNPHPALAKLRDYLETRRTEAPDAEVWVPNWDQRAAPRSPDR</sequence>
<dbReference type="SUPFAM" id="SSF46785">
    <property type="entry name" value="Winged helix' DNA-binding domain"/>
    <property type="match status" value="1"/>
</dbReference>
<evidence type="ECO:0000313" key="7">
    <source>
        <dbReference type="Proteomes" id="UP001501570"/>
    </source>
</evidence>
<feature type="domain" description="HTH lysR-type" evidence="5">
    <location>
        <begin position="1"/>
        <end position="58"/>
    </location>
</feature>
<dbReference type="PANTHER" id="PTHR30346:SF0">
    <property type="entry name" value="HCA OPERON TRANSCRIPTIONAL ACTIVATOR HCAR"/>
    <property type="match status" value="1"/>
</dbReference>
<evidence type="ECO:0000256" key="3">
    <source>
        <dbReference type="ARBA" id="ARBA00023125"/>
    </source>
</evidence>
<dbReference type="SUPFAM" id="SSF53850">
    <property type="entry name" value="Periplasmic binding protein-like II"/>
    <property type="match status" value="1"/>
</dbReference>
<evidence type="ECO:0000256" key="4">
    <source>
        <dbReference type="ARBA" id="ARBA00023163"/>
    </source>
</evidence>
<name>A0ABP9RRD1_9ACTN</name>
<comment type="similarity">
    <text evidence="1">Belongs to the LysR transcriptional regulatory family.</text>
</comment>
<gene>
    <name evidence="6" type="ORF">GCM10023322_29690</name>
</gene>
<dbReference type="InterPro" id="IPR036390">
    <property type="entry name" value="WH_DNA-bd_sf"/>
</dbReference>
<dbReference type="InterPro" id="IPR000847">
    <property type="entry name" value="LysR_HTH_N"/>
</dbReference>
<keyword evidence="3" id="KW-0238">DNA-binding</keyword>
<dbReference type="Proteomes" id="UP001501570">
    <property type="component" value="Unassembled WGS sequence"/>
</dbReference>
<comment type="caution">
    <text evidence="6">The sequence shown here is derived from an EMBL/GenBank/DDBJ whole genome shotgun (WGS) entry which is preliminary data.</text>
</comment>
<dbReference type="Gene3D" id="1.10.10.10">
    <property type="entry name" value="Winged helix-like DNA-binding domain superfamily/Winged helix DNA-binding domain"/>
    <property type="match status" value="1"/>
</dbReference>
<proteinExistence type="inferred from homology"/>
<protein>
    <submittedName>
        <fullName evidence="6">LysR family transcriptional regulator</fullName>
    </submittedName>
</protein>
<reference evidence="7" key="1">
    <citation type="journal article" date="2019" name="Int. J. Syst. Evol. Microbiol.">
        <title>The Global Catalogue of Microorganisms (GCM) 10K type strain sequencing project: providing services to taxonomists for standard genome sequencing and annotation.</title>
        <authorList>
            <consortium name="The Broad Institute Genomics Platform"/>
            <consortium name="The Broad Institute Genome Sequencing Center for Infectious Disease"/>
            <person name="Wu L."/>
            <person name="Ma J."/>
        </authorList>
    </citation>
    <scope>NUCLEOTIDE SEQUENCE [LARGE SCALE GENOMIC DNA]</scope>
    <source>
        <strain evidence="7">JCM 18304</strain>
    </source>
</reference>
<dbReference type="EMBL" id="BAABJQ010000007">
    <property type="protein sequence ID" value="GAA5185505.1"/>
    <property type="molecule type" value="Genomic_DNA"/>
</dbReference>
<evidence type="ECO:0000256" key="2">
    <source>
        <dbReference type="ARBA" id="ARBA00023015"/>
    </source>
</evidence>
<dbReference type="RefSeq" id="WP_345629943.1">
    <property type="nucleotide sequence ID" value="NZ_BAABJQ010000007.1"/>
</dbReference>
<organism evidence="6 7">
    <name type="scientific">Rugosimonospora acidiphila</name>
    <dbReference type="NCBI Taxonomy" id="556531"/>
    <lineage>
        <taxon>Bacteria</taxon>
        <taxon>Bacillati</taxon>
        <taxon>Actinomycetota</taxon>
        <taxon>Actinomycetes</taxon>
        <taxon>Micromonosporales</taxon>
        <taxon>Micromonosporaceae</taxon>
        <taxon>Rugosimonospora</taxon>
    </lineage>
</organism>
<dbReference type="PRINTS" id="PR00039">
    <property type="entry name" value="HTHLYSR"/>
</dbReference>
<dbReference type="Pfam" id="PF03466">
    <property type="entry name" value="LysR_substrate"/>
    <property type="match status" value="1"/>
</dbReference>
<keyword evidence="7" id="KW-1185">Reference proteome</keyword>
<evidence type="ECO:0000313" key="6">
    <source>
        <dbReference type="EMBL" id="GAA5185505.1"/>
    </source>
</evidence>
<accession>A0ABP9RRD1</accession>
<keyword evidence="4" id="KW-0804">Transcription</keyword>
<dbReference type="Pfam" id="PF00126">
    <property type="entry name" value="HTH_1"/>
    <property type="match status" value="1"/>
</dbReference>
<dbReference type="InterPro" id="IPR005119">
    <property type="entry name" value="LysR_subst-bd"/>
</dbReference>
<evidence type="ECO:0000259" key="5">
    <source>
        <dbReference type="PROSITE" id="PS50931"/>
    </source>
</evidence>